<dbReference type="GO" id="GO:0046872">
    <property type="term" value="F:metal ion binding"/>
    <property type="evidence" value="ECO:0007669"/>
    <property type="project" value="UniProtKB-KW"/>
</dbReference>
<evidence type="ECO:0000256" key="5">
    <source>
        <dbReference type="ARBA" id="ARBA00023295"/>
    </source>
</evidence>
<reference evidence="6" key="2">
    <citation type="submission" date="2015-02" db="UniProtKB">
        <authorList>
            <consortium name="EnsemblMetazoa"/>
        </authorList>
    </citation>
    <scope>IDENTIFICATION</scope>
</reference>
<keyword evidence="1" id="KW-0479">Metal-binding</keyword>
<dbReference type="PANTHER" id="PTHR42909">
    <property type="entry name" value="ZGC:136858"/>
    <property type="match status" value="1"/>
</dbReference>
<sequence length="318" mass="34207">MFKVVLKNAREEKRNVMHVSSNFFKIIIFIKDTLFNISPAVLAKLKYGDPVVALESTIITHGMPYPENYKTALAVEKIVEETGATPATIAVMKGKVCIGLEKQKLQDLASSSELMKISRRDLPYVISQNCTGGTTVSATMLLAHRVGIPIFATGGIGGVHRDVDKSMDISTDLTELGRTPIAVVSAGVKSILDVRKTLEFLETQGVCVLTLGQTREFPAFFTPRSNCYSPHNVSSPEEAAKLIAAAQNLNLESGILLTVAIPNEFSADGNEIEAAIQQSLKEASASGIGGKDVTPFILNRVNELTEGKSLAASKQLTN</sequence>
<dbReference type="STRING" id="126957.T1J6S7"/>
<dbReference type="Gene3D" id="3.40.1790.10">
    <property type="entry name" value="Indigoidine synthase domain"/>
    <property type="match status" value="1"/>
</dbReference>
<dbReference type="GO" id="GO:0016798">
    <property type="term" value="F:hydrolase activity, acting on glycosyl bonds"/>
    <property type="evidence" value="ECO:0007669"/>
    <property type="project" value="UniProtKB-KW"/>
</dbReference>
<dbReference type="GO" id="GO:0004730">
    <property type="term" value="F:pseudouridylate synthase activity"/>
    <property type="evidence" value="ECO:0007669"/>
    <property type="project" value="InterPro"/>
</dbReference>
<keyword evidence="4" id="KW-0456">Lyase</keyword>
<dbReference type="OMA" id="GVHREWT"/>
<name>T1J6S7_STRMM</name>
<keyword evidence="2" id="KW-0378">Hydrolase</keyword>
<dbReference type="eggNOG" id="KOG3009">
    <property type="taxonomic scope" value="Eukaryota"/>
</dbReference>
<dbReference type="Pfam" id="PF04227">
    <property type="entry name" value="Indigoidine_A"/>
    <property type="match status" value="1"/>
</dbReference>
<keyword evidence="7" id="KW-1185">Reference proteome</keyword>
<dbReference type="HAMAP" id="MF_01876">
    <property type="entry name" value="PsiMP_glycosidase"/>
    <property type="match status" value="1"/>
</dbReference>
<dbReference type="GO" id="GO:0005737">
    <property type="term" value="C:cytoplasm"/>
    <property type="evidence" value="ECO:0007669"/>
    <property type="project" value="TreeGrafter"/>
</dbReference>
<keyword evidence="5" id="KW-0326">Glycosidase</keyword>
<dbReference type="EMBL" id="JH431887">
    <property type="status" value="NOT_ANNOTATED_CDS"/>
    <property type="molecule type" value="Genomic_DNA"/>
</dbReference>
<dbReference type="AlphaFoldDB" id="T1J6S7"/>
<dbReference type="PhylomeDB" id="T1J6S7"/>
<dbReference type="EnsemblMetazoa" id="SMAR009352-RA">
    <property type="protein sequence ID" value="SMAR009352-PA"/>
    <property type="gene ID" value="SMAR009352"/>
</dbReference>
<keyword evidence="3" id="KW-0464">Manganese</keyword>
<evidence type="ECO:0000256" key="4">
    <source>
        <dbReference type="ARBA" id="ARBA00023239"/>
    </source>
</evidence>
<dbReference type="Proteomes" id="UP000014500">
    <property type="component" value="Unassembled WGS sequence"/>
</dbReference>
<reference evidence="7" key="1">
    <citation type="submission" date="2011-05" db="EMBL/GenBank/DDBJ databases">
        <authorList>
            <person name="Richards S.R."/>
            <person name="Qu J."/>
            <person name="Jiang H."/>
            <person name="Jhangiani S.N."/>
            <person name="Agravi P."/>
            <person name="Goodspeed R."/>
            <person name="Gross S."/>
            <person name="Mandapat C."/>
            <person name="Jackson L."/>
            <person name="Mathew T."/>
            <person name="Pu L."/>
            <person name="Thornton R."/>
            <person name="Saada N."/>
            <person name="Wilczek-Boney K.B."/>
            <person name="Lee S."/>
            <person name="Kovar C."/>
            <person name="Wu Y."/>
            <person name="Scherer S.E."/>
            <person name="Worley K.C."/>
            <person name="Muzny D.M."/>
            <person name="Gibbs R."/>
        </authorList>
    </citation>
    <scope>NUCLEOTIDE SEQUENCE</scope>
    <source>
        <strain evidence="7">Brora</strain>
    </source>
</reference>
<evidence type="ECO:0008006" key="8">
    <source>
        <dbReference type="Google" id="ProtNLM"/>
    </source>
</evidence>
<evidence type="ECO:0000313" key="6">
    <source>
        <dbReference type="EnsemblMetazoa" id="SMAR009352-PA"/>
    </source>
</evidence>
<evidence type="ECO:0000256" key="2">
    <source>
        <dbReference type="ARBA" id="ARBA00022801"/>
    </source>
</evidence>
<evidence type="ECO:0000313" key="7">
    <source>
        <dbReference type="Proteomes" id="UP000014500"/>
    </source>
</evidence>
<dbReference type="InterPro" id="IPR007342">
    <property type="entry name" value="PsuG"/>
</dbReference>
<dbReference type="InterPro" id="IPR022830">
    <property type="entry name" value="Indigdn_synthA-like"/>
</dbReference>
<proteinExistence type="inferred from homology"/>
<dbReference type="SUPFAM" id="SSF110581">
    <property type="entry name" value="Indigoidine synthase A-like"/>
    <property type="match status" value="1"/>
</dbReference>
<accession>T1J6S7</accession>
<evidence type="ECO:0000256" key="3">
    <source>
        <dbReference type="ARBA" id="ARBA00023211"/>
    </source>
</evidence>
<protein>
    <recommendedName>
        <fullName evidence="8">Pseudouridine-5'-phosphate glycosidase</fullName>
    </recommendedName>
</protein>
<organism evidence="6 7">
    <name type="scientific">Strigamia maritima</name>
    <name type="common">European centipede</name>
    <name type="synonym">Geophilus maritimus</name>
    <dbReference type="NCBI Taxonomy" id="126957"/>
    <lineage>
        <taxon>Eukaryota</taxon>
        <taxon>Metazoa</taxon>
        <taxon>Ecdysozoa</taxon>
        <taxon>Arthropoda</taxon>
        <taxon>Myriapoda</taxon>
        <taxon>Chilopoda</taxon>
        <taxon>Pleurostigmophora</taxon>
        <taxon>Geophilomorpha</taxon>
        <taxon>Linotaeniidae</taxon>
        <taxon>Strigamia</taxon>
    </lineage>
</organism>
<dbReference type="HOGENOM" id="CLU_012201_0_1_1"/>
<dbReference type="PANTHER" id="PTHR42909:SF1">
    <property type="entry name" value="CARBOHYDRATE KINASE PFKB DOMAIN-CONTAINING PROTEIN"/>
    <property type="match status" value="1"/>
</dbReference>
<evidence type="ECO:0000256" key="1">
    <source>
        <dbReference type="ARBA" id="ARBA00022723"/>
    </source>
</evidence>